<dbReference type="Proteomes" id="UP000076976">
    <property type="component" value="Unassembled WGS sequence"/>
</dbReference>
<feature type="compositionally biased region" description="Basic and acidic residues" evidence="1">
    <location>
        <begin position="9"/>
        <end position="23"/>
    </location>
</feature>
<evidence type="ECO:0000313" key="2">
    <source>
        <dbReference type="EMBL" id="OAB88777.1"/>
    </source>
</evidence>
<protein>
    <submittedName>
        <fullName evidence="2">Uncharacterized protein</fullName>
    </submittedName>
</protein>
<keyword evidence="3" id="KW-1185">Reference proteome</keyword>
<proteinExistence type="predicted"/>
<organism evidence="2 3">
    <name type="scientific">Janibacter melonis</name>
    <dbReference type="NCBI Taxonomy" id="262209"/>
    <lineage>
        <taxon>Bacteria</taxon>
        <taxon>Bacillati</taxon>
        <taxon>Actinomycetota</taxon>
        <taxon>Actinomycetes</taxon>
        <taxon>Micrococcales</taxon>
        <taxon>Intrasporangiaceae</taxon>
        <taxon>Janibacter</taxon>
    </lineage>
</organism>
<accession>A0A176QG35</accession>
<comment type="caution">
    <text evidence="2">The sequence shown here is derived from an EMBL/GenBank/DDBJ whole genome shotgun (WGS) entry which is preliminary data.</text>
</comment>
<dbReference type="EMBL" id="LQZG01000001">
    <property type="protein sequence ID" value="OAB88777.1"/>
    <property type="molecule type" value="Genomic_DNA"/>
</dbReference>
<feature type="region of interest" description="Disordered" evidence="1">
    <location>
        <begin position="1"/>
        <end position="144"/>
    </location>
</feature>
<name>A0A176QG35_9MICO</name>
<evidence type="ECO:0000313" key="3">
    <source>
        <dbReference type="Proteomes" id="UP000076976"/>
    </source>
</evidence>
<sequence length="144" mass="15760">MSDQPTSDNTDREIVGLDEHLDEAQQDVRIGSDETDDLPITPPDMQPRNTEREMAGWAEGEGEETIDERIAQEVPEEGTAYGAPDNESGLDREPRVGGDDPLSIPAEDDFVSDSAADERHVSQDDPAEEAAMHVESDEPLDDTI</sequence>
<evidence type="ECO:0000256" key="1">
    <source>
        <dbReference type="SAM" id="MobiDB-lite"/>
    </source>
</evidence>
<feature type="compositionally biased region" description="Basic and acidic residues" evidence="1">
    <location>
        <begin position="89"/>
        <end position="98"/>
    </location>
</feature>
<gene>
    <name evidence="2" type="ORF">AWH69_03060</name>
</gene>
<dbReference type="RefSeq" id="WP_068271261.1">
    <property type="nucleotide sequence ID" value="NZ_LQZG01000001.1"/>
</dbReference>
<dbReference type="STRING" id="262209.AWH69_03060"/>
<reference evidence="2 3" key="1">
    <citation type="submission" date="2016-01" db="EMBL/GenBank/DDBJ databases">
        <title>Janibacter melonis strain CD11_4 genome sequencing and assembly.</title>
        <authorList>
            <person name="Nair G.R."/>
            <person name="Kaur G."/>
            <person name="Chander A.M."/>
            <person name="Mayilraj S."/>
        </authorList>
    </citation>
    <scope>NUCLEOTIDE SEQUENCE [LARGE SCALE GENOMIC DNA]</scope>
    <source>
        <strain evidence="2 3">CD11-4</strain>
    </source>
</reference>
<dbReference type="AlphaFoldDB" id="A0A176QG35"/>